<dbReference type="Gene3D" id="3.40.50.300">
    <property type="entry name" value="P-loop containing nucleotide triphosphate hydrolases"/>
    <property type="match status" value="1"/>
</dbReference>
<evidence type="ECO:0000259" key="2">
    <source>
        <dbReference type="Pfam" id="PF07728"/>
    </source>
</evidence>
<dbReference type="GO" id="GO:0005524">
    <property type="term" value="F:ATP binding"/>
    <property type="evidence" value="ECO:0007669"/>
    <property type="project" value="InterPro"/>
</dbReference>
<name>A0A9W4H156_9ACTN</name>
<dbReference type="GO" id="GO:0016887">
    <property type="term" value="F:ATP hydrolysis activity"/>
    <property type="evidence" value="ECO:0007669"/>
    <property type="project" value="InterPro"/>
</dbReference>
<dbReference type="Pfam" id="PF12458">
    <property type="entry name" value="DUF3686"/>
    <property type="match status" value="1"/>
</dbReference>
<dbReference type="InterPro" id="IPR020958">
    <property type="entry name" value="DUF3686"/>
</dbReference>
<dbReference type="Pfam" id="PF07728">
    <property type="entry name" value="AAA_5"/>
    <property type="match status" value="1"/>
</dbReference>
<proteinExistence type="predicted"/>
<dbReference type="Pfam" id="PF25472">
    <property type="entry name" value="DUF7902"/>
    <property type="match status" value="1"/>
</dbReference>
<evidence type="ECO:0000313" key="5">
    <source>
        <dbReference type="EMBL" id="CAG7640733.1"/>
    </source>
</evidence>
<evidence type="ECO:0000256" key="1">
    <source>
        <dbReference type="SAM" id="MobiDB-lite"/>
    </source>
</evidence>
<reference evidence="5" key="1">
    <citation type="submission" date="2021-06" db="EMBL/GenBank/DDBJ databases">
        <authorList>
            <person name="Arsene-Ploetze F."/>
        </authorList>
    </citation>
    <scope>NUCLEOTIDE SEQUENCE</scope>
    <source>
        <strain evidence="5">SBRY1</strain>
    </source>
</reference>
<evidence type="ECO:0000259" key="4">
    <source>
        <dbReference type="Pfam" id="PF25472"/>
    </source>
</evidence>
<sequence length="1659" mass="173027">MSGRPVMTDTGETRGDRLDADAYDLLRERLAAAARELAGRAEALNSARQEAFGGGELHLAGTERLGTRRASLPADVAPVGAGLLFGANPAQVEDVADVLSLREADEPVAGLLDDPQFVRDFRELYRYYRQTRLLRLRALEGRLLAVFRTGPSPADVKALGWRIGPDGGYAYQGTARDTAEADGGAYAVTWTPAGREAHVPGRHPHLAFGGVTVDPTGGTLTVTVGDTVHEEPVEDALQSLADADVEHAWVEPLLLLRVRPYHEDTDRYFAVNTRTEQVERLDAIGQACLRLPDEQGVVFPGGYALATGGTRTFDLETGGVRLDFERLVRSANGEDVLYVFHAEGRRLLLPYNLIRKEVAAPLTVQGAALYDDGTLLTLRPADGDEPARVHTLQRWRTPFVSDTWAAAQPAGEGPLARIGNADLVRAVSDALSVARAALETAPGAAVYQALAASCDRVLDRHHWLADDGCFGLDAPLTAVRDTAADVLAEYARVREATARAGQAVDEAAAQVTTLVRRVRGEAAAGAEEWVTRLTALRQAQGRLVTLRETRYADLGRLDALSASLAAESASAASRAAACFADEHAFDGFRARAAELAASAADLDTAADGDAVGADLDELAQGLATVTETAATLEITDATVRTRILAAAADVLGAVNQARAVLDARRRELLGAESAAEFAAESALLAQSVSGALAAADTPEACDLHLGRLLVQVENLTTRFATDPERLAALAERRDEIQQTLAARKQSLADERAQRAGRLAESAERILDGVRRRAAALASPDDVNTYFASDPMPAQHRRIAAELRESGDPARAAELTAALAAARQDAARTLRDRADLYEDDGATIRLGRHRFPVNAHPFDLALVPHGDTLAFTVTGTDYLAPVGDPAFAATRRFWTRPLVSETPDLYRSEYLAATLLLDALPLPGATSGTELRPGGAAGAPPSAGLRPVGGAGSVGAGVDAAGGAGLRPGGGAVGGAGASGTELRPGGAAGAPPSAGLRPVGGAGSVGAGVDAAGGAGLRAGGGAGTPGGGGRSGGGGWLADAEGLVREAVQARVDEGYQRGVHDHDAAVLLDALAAVAPGAGLLRYPPGVRAAAQLFWVHGTDAGGRAAWTTRARSLTRAAAFGGAATAGALEALGAELGGAAAAFLRAAGVETGADSDLVGEYLVAELAAEQAGFVAGEAAADVGRRFADALGGTDGVPYKEVVADLDALGGDLAARWQLALGWLGSFAGENGAHGDHLETAAALVCGADAVRYAAGGGVDVTVEGLLGAHPRIVQGRLDLRLDELLTAVRRFRSEEVPAYRAYQRHRTAVVAAERDRLGLAAYRPRPLTGFVRNRLLDEVYLPLVGDSLAKQFGTAGGLLMLLSPPGYGKTTLVEYVAARLGLALVTVSGPALGTGTTSLDPDMAPDATARREVEKLDFALALGSNVLLHLDDIQHTSPELLQKFIPLCDAQRRIEGAGGTHELRGKRFAVCMSGNPYTESGGRFRVPDMLANRADVWNLGDVLTGREDVFALSYVENALTANPVLAPLAGRERSDLELLLRLAAADPTAGADGLTYPYEADELASVLAVLRQALQVRRVILAVNSAYIAAATGGGEPFLLQGSYRDMTRLVSRLHPTLTSADVDALITDHYRAESHVLASGATSALHHLAALRAALA</sequence>
<organism evidence="5 6">
    <name type="scientific">Actinacidiphila bryophytorum</name>
    <dbReference type="NCBI Taxonomy" id="1436133"/>
    <lineage>
        <taxon>Bacteria</taxon>
        <taxon>Bacillati</taxon>
        <taxon>Actinomycetota</taxon>
        <taxon>Actinomycetes</taxon>
        <taxon>Kitasatosporales</taxon>
        <taxon>Streptomycetaceae</taxon>
        <taxon>Actinacidiphila</taxon>
    </lineage>
</organism>
<feature type="region of interest" description="Disordered" evidence="1">
    <location>
        <begin position="972"/>
        <end position="995"/>
    </location>
</feature>
<dbReference type="SUPFAM" id="SSF52540">
    <property type="entry name" value="P-loop containing nucleoside triphosphate hydrolases"/>
    <property type="match status" value="1"/>
</dbReference>
<evidence type="ECO:0000259" key="3">
    <source>
        <dbReference type="Pfam" id="PF12458"/>
    </source>
</evidence>
<dbReference type="Proteomes" id="UP001153328">
    <property type="component" value="Unassembled WGS sequence"/>
</dbReference>
<dbReference type="InterPro" id="IPR057224">
    <property type="entry name" value="DUF7902"/>
</dbReference>
<feature type="domain" description="DUF7902" evidence="4">
    <location>
        <begin position="583"/>
        <end position="667"/>
    </location>
</feature>
<protein>
    <submittedName>
        <fullName evidence="5">AAA domain (Dynein-related subfamily)</fullName>
    </submittedName>
</protein>
<dbReference type="EMBL" id="CAJVAX010000017">
    <property type="protein sequence ID" value="CAG7640733.1"/>
    <property type="molecule type" value="Genomic_DNA"/>
</dbReference>
<accession>A0A9W4H156</accession>
<comment type="caution">
    <text evidence="5">The sequence shown here is derived from an EMBL/GenBank/DDBJ whole genome shotgun (WGS) entry which is preliminary data.</text>
</comment>
<feature type="region of interest" description="Disordered" evidence="1">
    <location>
        <begin position="927"/>
        <end position="949"/>
    </location>
</feature>
<gene>
    <name evidence="5" type="ORF">SBRY_30459</name>
</gene>
<dbReference type="InterPro" id="IPR027417">
    <property type="entry name" value="P-loop_NTPase"/>
</dbReference>
<evidence type="ECO:0000313" key="6">
    <source>
        <dbReference type="Proteomes" id="UP001153328"/>
    </source>
</evidence>
<feature type="compositionally biased region" description="Low complexity" evidence="1">
    <location>
        <begin position="978"/>
        <end position="995"/>
    </location>
</feature>
<feature type="domain" description="DUF3686" evidence="3">
    <location>
        <begin position="36"/>
        <end position="462"/>
    </location>
</feature>
<keyword evidence="6" id="KW-1185">Reference proteome</keyword>
<dbReference type="InterPro" id="IPR011704">
    <property type="entry name" value="ATPase_dyneun-rel_AAA"/>
</dbReference>
<feature type="domain" description="ATPase dynein-related AAA" evidence="2">
    <location>
        <begin position="1361"/>
        <end position="1480"/>
    </location>
</feature>
<feature type="compositionally biased region" description="Low complexity" evidence="1">
    <location>
        <begin position="927"/>
        <end position="945"/>
    </location>
</feature>